<keyword evidence="4 6" id="KW-0732">Signal</keyword>
<dbReference type="GO" id="GO:1901678">
    <property type="term" value="P:iron coordination entity transport"/>
    <property type="evidence" value="ECO:0007669"/>
    <property type="project" value="UniProtKB-ARBA"/>
</dbReference>
<dbReference type="Proteomes" id="UP001058458">
    <property type="component" value="Chromosome"/>
</dbReference>
<dbReference type="SUPFAM" id="SSF53807">
    <property type="entry name" value="Helical backbone' metal receptor"/>
    <property type="match status" value="1"/>
</dbReference>
<name>A0AB38QVT8_PARTM</name>
<dbReference type="CDD" id="cd01140">
    <property type="entry name" value="FatB"/>
    <property type="match status" value="1"/>
</dbReference>
<feature type="domain" description="Fe/B12 periplasmic-binding" evidence="7">
    <location>
        <begin position="61"/>
        <end position="319"/>
    </location>
</feature>
<reference evidence="8" key="1">
    <citation type="submission" date="2020-10" db="EMBL/GenBank/DDBJ databases">
        <authorList>
            <person name="Delgado J.A."/>
            <person name="Gonzalez J.M."/>
        </authorList>
    </citation>
    <scope>NUCLEOTIDE SEQUENCE</scope>
    <source>
        <strain evidence="8">23.6</strain>
    </source>
</reference>
<dbReference type="AlphaFoldDB" id="A0AB38QVT8"/>
<dbReference type="InterPro" id="IPR033870">
    <property type="entry name" value="FatB"/>
</dbReference>
<dbReference type="PANTHER" id="PTHR30532">
    <property type="entry name" value="IRON III DICITRATE-BINDING PERIPLASMIC PROTEIN"/>
    <property type="match status" value="1"/>
</dbReference>
<proteinExistence type="inferred from homology"/>
<keyword evidence="3" id="KW-0813">Transport</keyword>
<dbReference type="PROSITE" id="PS51257">
    <property type="entry name" value="PROKAR_LIPOPROTEIN"/>
    <property type="match status" value="1"/>
</dbReference>
<evidence type="ECO:0000256" key="2">
    <source>
        <dbReference type="ARBA" id="ARBA00008814"/>
    </source>
</evidence>
<dbReference type="Gene3D" id="3.40.50.1980">
    <property type="entry name" value="Nitrogenase molybdenum iron protein domain"/>
    <property type="match status" value="2"/>
</dbReference>
<dbReference type="EMBL" id="CP063414">
    <property type="protein sequence ID" value="UOE75941.1"/>
    <property type="molecule type" value="Genomic_DNA"/>
</dbReference>
<dbReference type="PANTHER" id="PTHR30532:SF28">
    <property type="entry name" value="PETROBACTIN-BINDING PROTEIN YCLQ"/>
    <property type="match status" value="1"/>
</dbReference>
<evidence type="ECO:0000256" key="6">
    <source>
        <dbReference type="SAM" id="SignalP"/>
    </source>
</evidence>
<comment type="subcellular location">
    <subcellularLocation>
        <location evidence="1">Cell envelope</location>
    </subcellularLocation>
</comment>
<dbReference type="GO" id="GO:0030288">
    <property type="term" value="C:outer membrane-bounded periplasmic space"/>
    <property type="evidence" value="ECO:0007669"/>
    <property type="project" value="TreeGrafter"/>
</dbReference>
<feature type="signal peptide" evidence="6">
    <location>
        <begin position="1"/>
        <end position="20"/>
    </location>
</feature>
<evidence type="ECO:0000259" key="7">
    <source>
        <dbReference type="PROSITE" id="PS50983"/>
    </source>
</evidence>
<feature type="coiled-coil region" evidence="5">
    <location>
        <begin position="169"/>
        <end position="196"/>
    </location>
</feature>
<dbReference type="RefSeq" id="WP_256833332.1">
    <property type="nucleotide sequence ID" value="NZ_CP063414.1"/>
</dbReference>
<evidence type="ECO:0000256" key="5">
    <source>
        <dbReference type="SAM" id="Coils"/>
    </source>
</evidence>
<dbReference type="Pfam" id="PF01497">
    <property type="entry name" value="Peripla_BP_2"/>
    <property type="match status" value="1"/>
</dbReference>
<feature type="chain" id="PRO_5044208052" evidence="6">
    <location>
        <begin position="21"/>
        <end position="319"/>
    </location>
</feature>
<evidence type="ECO:0000256" key="1">
    <source>
        <dbReference type="ARBA" id="ARBA00004196"/>
    </source>
</evidence>
<gene>
    <name evidence="8" type="ORF">IMI45_16910</name>
</gene>
<keyword evidence="5" id="KW-0175">Coiled coil</keyword>
<dbReference type="InterPro" id="IPR051313">
    <property type="entry name" value="Bact_iron-sidero_bind"/>
</dbReference>
<organism evidence="8 9">
    <name type="scientific">Parageobacillus thermoglucosidasius</name>
    <name type="common">Geobacillus thermoglucosidasius</name>
    <dbReference type="NCBI Taxonomy" id="1426"/>
    <lineage>
        <taxon>Bacteria</taxon>
        <taxon>Bacillati</taxon>
        <taxon>Bacillota</taxon>
        <taxon>Bacilli</taxon>
        <taxon>Bacillales</taxon>
        <taxon>Anoxybacillaceae</taxon>
        <taxon>Parageobacillus</taxon>
    </lineage>
</organism>
<dbReference type="PROSITE" id="PS50983">
    <property type="entry name" value="FE_B12_PBP"/>
    <property type="match status" value="1"/>
</dbReference>
<sequence>MLKKRWLPIFVAFFTAILLAACGGNEDNAKNASSSNPKNDSEEITIKHELGETKVKKKPEKVVVFDFGVLDSLDKLGVEVTSVPKANLPSYLEKYKDSKYENVGGLMEPDFEKINEIAPDLIIISGRQANSYEKFAEIAPTVYMGIDTKNYIDSFANNMKTLGKIFGKEKEVEKELESINKQIEAVKAKAEKTSGKALIVLTTGGKVSAYGPGSRFGIIHDVLGIKPVDANIEVSTHGQSISFEYIAEKNPDYLFVVDRDAVVAGKPSAKQTIENELVKKTNAYKNNRIIYLNPNYWYLAGGGLISVAEMINEVEKGIE</sequence>
<comment type="similarity">
    <text evidence="2">Belongs to the bacterial solute-binding protein 8 family.</text>
</comment>
<evidence type="ECO:0000313" key="8">
    <source>
        <dbReference type="EMBL" id="UOE75941.1"/>
    </source>
</evidence>
<evidence type="ECO:0000256" key="3">
    <source>
        <dbReference type="ARBA" id="ARBA00022448"/>
    </source>
</evidence>
<dbReference type="InterPro" id="IPR002491">
    <property type="entry name" value="ABC_transptr_periplasmic_BD"/>
</dbReference>
<evidence type="ECO:0000313" key="9">
    <source>
        <dbReference type="Proteomes" id="UP001058458"/>
    </source>
</evidence>
<evidence type="ECO:0000256" key="4">
    <source>
        <dbReference type="ARBA" id="ARBA00022729"/>
    </source>
</evidence>
<protein>
    <submittedName>
        <fullName evidence="8">Siderophore ABC transporter substrate-binding protein</fullName>
    </submittedName>
</protein>
<accession>A0AB38QVT8</accession>